<proteinExistence type="predicted"/>
<evidence type="ECO:0000313" key="2">
    <source>
        <dbReference type="EMBL" id="PRP85881.1"/>
    </source>
</evidence>
<evidence type="ECO:0000256" key="1">
    <source>
        <dbReference type="SAM" id="MobiDB-lite"/>
    </source>
</evidence>
<feature type="region of interest" description="Disordered" evidence="1">
    <location>
        <begin position="38"/>
        <end position="67"/>
    </location>
</feature>
<gene>
    <name evidence="2" type="ORF">PROFUN_06155</name>
</gene>
<dbReference type="InParanoid" id="A0A2P6NPJ7"/>
<dbReference type="EMBL" id="MDYQ01000038">
    <property type="protein sequence ID" value="PRP85881.1"/>
    <property type="molecule type" value="Genomic_DNA"/>
</dbReference>
<keyword evidence="3" id="KW-1185">Reference proteome</keyword>
<protein>
    <submittedName>
        <fullName evidence="2">Uncharacterized protein</fullName>
    </submittedName>
</protein>
<evidence type="ECO:0000313" key="3">
    <source>
        <dbReference type="Proteomes" id="UP000241769"/>
    </source>
</evidence>
<organism evidence="2 3">
    <name type="scientific">Planoprotostelium fungivorum</name>
    <dbReference type="NCBI Taxonomy" id="1890364"/>
    <lineage>
        <taxon>Eukaryota</taxon>
        <taxon>Amoebozoa</taxon>
        <taxon>Evosea</taxon>
        <taxon>Variosea</taxon>
        <taxon>Cavosteliida</taxon>
        <taxon>Cavosteliaceae</taxon>
        <taxon>Planoprotostelium</taxon>
    </lineage>
</organism>
<dbReference type="AlphaFoldDB" id="A0A2P6NPJ7"/>
<reference evidence="2 3" key="1">
    <citation type="journal article" date="2018" name="Genome Biol. Evol.">
        <title>Multiple Roots of Fruiting Body Formation in Amoebozoa.</title>
        <authorList>
            <person name="Hillmann F."/>
            <person name="Forbes G."/>
            <person name="Novohradska S."/>
            <person name="Ferling I."/>
            <person name="Riege K."/>
            <person name="Groth M."/>
            <person name="Westermann M."/>
            <person name="Marz M."/>
            <person name="Spaller T."/>
            <person name="Winckler T."/>
            <person name="Schaap P."/>
            <person name="Glockner G."/>
        </authorList>
    </citation>
    <scope>NUCLEOTIDE SEQUENCE [LARGE SCALE GENOMIC DNA]</scope>
    <source>
        <strain evidence="2 3">Jena</strain>
    </source>
</reference>
<comment type="caution">
    <text evidence="2">The sequence shown here is derived from an EMBL/GenBank/DDBJ whole genome shotgun (WGS) entry which is preliminary data.</text>
</comment>
<sequence>MIRNAPADNSSAARWHPTSRIILLEYPYEPLASYPSPQMNAGSPVRACRQASSPQTLFDGPPSLTVSADGLKLRRRNRTRTGTSINKHARSFFE</sequence>
<accession>A0A2P6NPJ7</accession>
<dbReference type="Proteomes" id="UP000241769">
    <property type="component" value="Unassembled WGS sequence"/>
</dbReference>
<name>A0A2P6NPJ7_9EUKA</name>